<dbReference type="Proteomes" id="UP001143981">
    <property type="component" value="Unassembled WGS sequence"/>
</dbReference>
<dbReference type="Gene3D" id="3.30.2410.10">
    <property type="entry name" value="Hect, E3 ligase catalytic domain"/>
    <property type="match status" value="1"/>
</dbReference>
<dbReference type="EMBL" id="JANBOI010002387">
    <property type="protein sequence ID" value="KAJ1722199.1"/>
    <property type="molecule type" value="Genomic_DNA"/>
</dbReference>
<protein>
    <recommendedName>
        <fullName evidence="3">HECT-type E3 ubiquitin transferase</fullName>
        <ecNumber evidence="3">2.3.2.26</ecNumber>
    </recommendedName>
</protein>
<keyword evidence="5 6" id="KW-0833">Ubl conjugation pathway</keyword>
<dbReference type="InterPro" id="IPR035983">
    <property type="entry name" value="Hect_E3_ubiquitin_ligase"/>
</dbReference>
<keyword evidence="8" id="KW-0012">Acyltransferase</keyword>
<evidence type="ECO:0000313" key="8">
    <source>
        <dbReference type="EMBL" id="KAJ1722169.1"/>
    </source>
</evidence>
<dbReference type="GO" id="GO:0005737">
    <property type="term" value="C:cytoplasm"/>
    <property type="evidence" value="ECO:0007669"/>
    <property type="project" value="TreeGrafter"/>
</dbReference>
<name>A0A9W8CQW1_9FUNG</name>
<dbReference type="Pfam" id="PF00632">
    <property type="entry name" value="HECT"/>
    <property type="match status" value="1"/>
</dbReference>
<evidence type="ECO:0000256" key="2">
    <source>
        <dbReference type="ARBA" id="ARBA00004906"/>
    </source>
</evidence>
<reference evidence="8" key="1">
    <citation type="submission" date="2022-07" db="EMBL/GenBank/DDBJ databases">
        <title>Phylogenomic reconstructions and comparative analyses of Kickxellomycotina fungi.</title>
        <authorList>
            <person name="Reynolds N.K."/>
            <person name="Stajich J.E."/>
            <person name="Barry K."/>
            <person name="Grigoriev I.V."/>
            <person name="Crous P."/>
            <person name="Smith M.E."/>
        </authorList>
    </citation>
    <scope>NUCLEOTIDE SEQUENCE</scope>
    <source>
        <strain evidence="8">BCRC 34381</strain>
    </source>
</reference>
<dbReference type="EMBL" id="JANBOI010002390">
    <property type="protein sequence ID" value="KAJ1722169.1"/>
    <property type="molecule type" value="Genomic_DNA"/>
</dbReference>
<evidence type="ECO:0000256" key="1">
    <source>
        <dbReference type="ARBA" id="ARBA00000885"/>
    </source>
</evidence>
<feature type="active site" description="Glycyl thioester intermediate" evidence="6">
    <location>
        <position position="58"/>
    </location>
</feature>
<comment type="pathway">
    <text evidence="2">Protein modification; protein ubiquitination.</text>
</comment>
<dbReference type="InterPro" id="IPR000569">
    <property type="entry name" value="HECT_dom"/>
</dbReference>
<evidence type="ECO:0000256" key="6">
    <source>
        <dbReference type="PROSITE-ProRule" id="PRU00104"/>
    </source>
</evidence>
<feature type="non-terminal residue" evidence="8">
    <location>
        <position position="1"/>
    </location>
</feature>
<dbReference type="EC" id="2.3.2.26" evidence="3"/>
<dbReference type="SUPFAM" id="SSF56204">
    <property type="entry name" value="Hect, E3 ligase catalytic domain"/>
    <property type="match status" value="1"/>
</dbReference>
<dbReference type="AlphaFoldDB" id="A0A9W8CQW1"/>
<evidence type="ECO:0000313" key="10">
    <source>
        <dbReference type="Proteomes" id="UP001143981"/>
    </source>
</evidence>
<dbReference type="InterPro" id="IPR050409">
    <property type="entry name" value="E3_ubiq-protein_ligase"/>
</dbReference>
<organism evidence="8 10">
    <name type="scientific">Coemansia biformis</name>
    <dbReference type="NCBI Taxonomy" id="1286918"/>
    <lineage>
        <taxon>Eukaryota</taxon>
        <taxon>Fungi</taxon>
        <taxon>Fungi incertae sedis</taxon>
        <taxon>Zoopagomycota</taxon>
        <taxon>Kickxellomycotina</taxon>
        <taxon>Kickxellomycetes</taxon>
        <taxon>Kickxellales</taxon>
        <taxon>Kickxellaceae</taxon>
        <taxon>Coemansia</taxon>
    </lineage>
</organism>
<dbReference type="GO" id="GO:0016567">
    <property type="term" value="P:protein ubiquitination"/>
    <property type="evidence" value="ECO:0007669"/>
    <property type="project" value="TreeGrafter"/>
</dbReference>
<keyword evidence="4 8" id="KW-0808">Transferase</keyword>
<evidence type="ECO:0000256" key="3">
    <source>
        <dbReference type="ARBA" id="ARBA00012485"/>
    </source>
</evidence>
<keyword evidence="10" id="KW-1185">Reference proteome</keyword>
<dbReference type="PANTHER" id="PTHR11254">
    <property type="entry name" value="HECT DOMAIN UBIQUITIN-PROTEIN LIGASE"/>
    <property type="match status" value="1"/>
</dbReference>
<dbReference type="OrthoDB" id="8068875at2759"/>
<evidence type="ECO:0000313" key="9">
    <source>
        <dbReference type="EMBL" id="KAJ1722199.1"/>
    </source>
</evidence>
<evidence type="ECO:0000256" key="5">
    <source>
        <dbReference type="ARBA" id="ARBA00022786"/>
    </source>
</evidence>
<proteinExistence type="predicted"/>
<comment type="caution">
    <text evidence="8">The sequence shown here is derived from an EMBL/GenBank/DDBJ whole genome shotgun (WGS) entry which is preliminary data.</text>
</comment>
<sequence>LIDWFWEVLREMAAADRRLFLAFVTGSDRMPTFISSRMRLKLMLLGADYRRFPIAHTCFNQLGLWLYRSKAELRGKLLVAIKESEGFGLK</sequence>
<dbReference type="GO" id="GO:0006511">
    <property type="term" value="P:ubiquitin-dependent protein catabolic process"/>
    <property type="evidence" value="ECO:0007669"/>
    <property type="project" value="TreeGrafter"/>
</dbReference>
<evidence type="ECO:0000259" key="7">
    <source>
        <dbReference type="PROSITE" id="PS50237"/>
    </source>
</evidence>
<dbReference type="PROSITE" id="PS50237">
    <property type="entry name" value="HECT"/>
    <property type="match status" value="1"/>
</dbReference>
<feature type="domain" description="HECT" evidence="7">
    <location>
        <begin position="1"/>
        <end position="90"/>
    </location>
</feature>
<accession>A0A9W8CQW1</accession>
<gene>
    <name evidence="8" type="primary">HUL4_2</name>
    <name evidence="9" type="synonym">HUL4_1</name>
    <name evidence="9" type="ORF">LPJ61_005955</name>
    <name evidence="8" type="ORF">LPJ61_005959</name>
</gene>
<comment type="catalytic activity">
    <reaction evidence="1">
        <text>S-ubiquitinyl-[E2 ubiquitin-conjugating enzyme]-L-cysteine + [acceptor protein]-L-lysine = [E2 ubiquitin-conjugating enzyme]-L-cysteine + N(6)-ubiquitinyl-[acceptor protein]-L-lysine.</text>
        <dbReference type="EC" id="2.3.2.26"/>
    </reaction>
</comment>
<evidence type="ECO:0000256" key="4">
    <source>
        <dbReference type="ARBA" id="ARBA00022679"/>
    </source>
</evidence>
<dbReference type="GO" id="GO:0061630">
    <property type="term" value="F:ubiquitin protein ligase activity"/>
    <property type="evidence" value="ECO:0007669"/>
    <property type="project" value="UniProtKB-EC"/>
</dbReference>
<dbReference type="PANTHER" id="PTHR11254:SF444">
    <property type="entry name" value="HECT DOMAIN CONTAINING UBIQUITIN LIGASE"/>
    <property type="match status" value="1"/>
</dbReference>